<evidence type="ECO:0000313" key="2">
    <source>
        <dbReference type="EMBL" id="MFC6081016.1"/>
    </source>
</evidence>
<feature type="region of interest" description="Disordered" evidence="1">
    <location>
        <begin position="123"/>
        <end position="170"/>
    </location>
</feature>
<name>A0ABW1NCI6_9ACTN</name>
<keyword evidence="3" id="KW-1185">Reference proteome</keyword>
<feature type="compositionally biased region" description="Low complexity" evidence="1">
    <location>
        <begin position="516"/>
        <end position="527"/>
    </location>
</feature>
<sequence length="1123" mass="120112">MIPNHHGSVDATGHRTENRCPCPQEACGLVDPANADPDCVHHGSNHPPQATAHGHHRDECPGVPDPAAVLAAALRNVKLGDLEGVGEAFGRRAGWPLVEALREEGYRLVHRTVRTVNLYSADPLTTETGAERSSQEGPTRAPKAPQAPVAPPAGIPGSPEAAETITAPRNDHREIPLRVLAAAPDLSEGKHAIVVLTPEGDRNTGIIYDHLDDAYSRADHLRNLHGDQASVWVVTRNAAGHTLSRTSSRGITTLIHKVRKPTLDISELAAAVWVALADAGATAAIDSPTGDGYQLSREPGAVLVTLARGTALADAPWAATQRQTLEPWAETLTADGFDVETVRNPDAPVALRITPRAAARTPEAPQEPEPLAPGIPGTPQIPETITAAHGDHDRANTLRPLHRHIETVLGIAPTDKPTPPPADATHLVKVRAALTAAGYNAHIPDGIWPIDPPPGAVLVIPGEGSSLVTFSPGTYRDPKTLQNWAATLNAAGFETEVTGTPDSGVALCVWAEDPSDASSTTSPSTSDIGLNDFHDGDHDPEDPPELLDFDEVQELLDQAFNAKLVDDQRGAERRLHDALPELFTRLRWAERELARYHAAPATCEYAITDGEPPTPDTPRVTEEEAYSELHGTQPGVLWMQAHMTLPWEQLPRYPLDAATESSDDTHLQAARQLLTTMRDAPPHGRPKTYTGEPQATPPVVEPPNCDPRDLPSYKWSAQDSVNTDLAAAAWTALARAGYRAVLRHTPVGTTWLEAFGTAVIHPLPGKALIEFAPGTPHLPDGLQDWVAPLTAAGLHAEWASDVDLGTVIRVTRPAAPPTATGDADQYVPPRDYSLPDAGAVIESLKRNYAIIPKAALPSAAALGLLADWLDRHDTEADGCPPAPARQEELRRWATAIRDSRNSADARIAEPDHTYVLGLLHGHLGVTPDDVPEMLRPFAAGPTTTPSTASIGTNVELGHRILAAAPPLRIGQHAIVTLGPTGDRNTGHRFESISHARDVADHTQKREPDASVYLVSRHDSGTTAAAHRSNKITFHLPSEPSADELHVAAAKLRRFAASTEPVAICNDCGVRGEPEPELEALLAAREPLAEWLKYATRWAGQAGVGNRYSLRVARAINGTGGEHR</sequence>
<dbReference type="Proteomes" id="UP001596137">
    <property type="component" value="Unassembled WGS sequence"/>
</dbReference>
<feature type="region of interest" description="Disordered" evidence="1">
    <location>
        <begin position="514"/>
        <end position="546"/>
    </location>
</feature>
<gene>
    <name evidence="2" type="ORF">ACFP1K_07575</name>
</gene>
<reference evidence="3" key="1">
    <citation type="journal article" date="2019" name="Int. J. Syst. Evol. Microbiol.">
        <title>The Global Catalogue of Microorganisms (GCM) 10K type strain sequencing project: providing services to taxonomists for standard genome sequencing and annotation.</title>
        <authorList>
            <consortium name="The Broad Institute Genomics Platform"/>
            <consortium name="The Broad Institute Genome Sequencing Center for Infectious Disease"/>
            <person name="Wu L."/>
            <person name="Ma J."/>
        </authorList>
    </citation>
    <scope>NUCLEOTIDE SEQUENCE [LARGE SCALE GENOMIC DNA]</scope>
    <source>
        <strain evidence="3">JCM 30346</strain>
    </source>
</reference>
<feature type="region of interest" description="Disordered" evidence="1">
    <location>
        <begin position="677"/>
        <end position="699"/>
    </location>
</feature>
<feature type="region of interest" description="Disordered" evidence="1">
    <location>
        <begin position="358"/>
        <end position="384"/>
    </location>
</feature>
<evidence type="ECO:0000313" key="3">
    <source>
        <dbReference type="Proteomes" id="UP001596137"/>
    </source>
</evidence>
<accession>A0ABW1NCI6</accession>
<organism evidence="2 3">
    <name type="scientific">Sphaerisporangium aureirubrum</name>
    <dbReference type="NCBI Taxonomy" id="1544736"/>
    <lineage>
        <taxon>Bacteria</taxon>
        <taxon>Bacillati</taxon>
        <taxon>Actinomycetota</taxon>
        <taxon>Actinomycetes</taxon>
        <taxon>Streptosporangiales</taxon>
        <taxon>Streptosporangiaceae</taxon>
        <taxon>Sphaerisporangium</taxon>
    </lineage>
</organism>
<proteinExistence type="predicted"/>
<evidence type="ECO:0000256" key="1">
    <source>
        <dbReference type="SAM" id="MobiDB-lite"/>
    </source>
</evidence>
<dbReference type="RefSeq" id="WP_380748409.1">
    <property type="nucleotide sequence ID" value="NZ_JBHSRF010000007.1"/>
</dbReference>
<protein>
    <submittedName>
        <fullName evidence="2">Uncharacterized protein</fullName>
    </submittedName>
</protein>
<feature type="region of interest" description="Disordered" evidence="1">
    <location>
        <begin position="40"/>
        <end position="63"/>
    </location>
</feature>
<comment type="caution">
    <text evidence="2">The sequence shown here is derived from an EMBL/GenBank/DDBJ whole genome shotgun (WGS) entry which is preliminary data.</text>
</comment>
<dbReference type="EMBL" id="JBHSRF010000007">
    <property type="protein sequence ID" value="MFC6081016.1"/>
    <property type="molecule type" value="Genomic_DNA"/>
</dbReference>